<reference evidence="2 3" key="1">
    <citation type="submission" date="2018-06" db="EMBL/GenBank/DDBJ databases">
        <title>Genomic Encyclopedia of Archaeal and Bacterial Type Strains, Phase II (KMG-II): from individual species to whole genera.</title>
        <authorList>
            <person name="Goeker M."/>
        </authorList>
    </citation>
    <scope>NUCLEOTIDE SEQUENCE [LARGE SCALE GENOMIC DNA]</scope>
    <source>
        <strain evidence="2 3">KACC 16626</strain>
    </source>
</reference>
<keyword evidence="1" id="KW-0812">Transmembrane</keyword>
<dbReference type="RefSeq" id="WP_107933394.1">
    <property type="nucleotide sequence ID" value="NZ_CP085009.1"/>
</dbReference>
<accession>A0A318TWG1</accession>
<organism evidence="2 3">
    <name type="scientific">Ureibacillus chungkukjangi</name>
    <dbReference type="NCBI Taxonomy" id="1202712"/>
    <lineage>
        <taxon>Bacteria</taxon>
        <taxon>Bacillati</taxon>
        <taxon>Bacillota</taxon>
        <taxon>Bacilli</taxon>
        <taxon>Bacillales</taxon>
        <taxon>Caryophanaceae</taxon>
        <taxon>Ureibacillus</taxon>
    </lineage>
</organism>
<dbReference type="OrthoDB" id="8757095at2"/>
<dbReference type="EMBL" id="QJTJ01000005">
    <property type="protein sequence ID" value="PYF07348.1"/>
    <property type="molecule type" value="Genomic_DNA"/>
</dbReference>
<name>A0A318TWG1_9BACL</name>
<feature type="transmembrane region" description="Helical" evidence="1">
    <location>
        <begin position="141"/>
        <end position="162"/>
    </location>
</feature>
<keyword evidence="1" id="KW-0472">Membrane</keyword>
<evidence type="ECO:0000313" key="3">
    <source>
        <dbReference type="Proteomes" id="UP000247416"/>
    </source>
</evidence>
<dbReference type="InterPro" id="IPR021359">
    <property type="entry name" value="DUF2812"/>
</dbReference>
<gene>
    <name evidence="2" type="ORF">BJ095_105138</name>
</gene>
<comment type="caution">
    <text evidence="2">The sequence shown here is derived from an EMBL/GenBank/DDBJ whole genome shotgun (WGS) entry which is preliminary data.</text>
</comment>
<keyword evidence="1" id="KW-1133">Transmembrane helix</keyword>
<dbReference type="AlphaFoldDB" id="A0A318TWG1"/>
<feature type="transmembrane region" description="Helical" evidence="1">
    <location>
        <begin position="117"/>
        <end position="135"/>
    </location>
</feature>
<dbReference type="Pfam" id="PF11193">
    <property type="entry name" value="DUF2812"/>
    <property type="match status" value="1"/>
</dbReference>
<evidence type="ECO:0000313" key="2">
    <source>
        <dbReference type="EMBL" id="PYF07348.1"/>
    </source>
</evidence>
<protein>
    <submittedName>
        <fullName evidence="2">Uncharacterized protein DUF2812</fullName>
    </submittedName>
</protein>
<dbReference type="Proteomes" id="UP000247416">
    <property type="component" value="Unassembled WGS sequence"/>
</dbReference>
<sequence length="177" mass="21003">MRERKLKIRFFIDYEKEEKWVNLMAVKGWNLYSFGLGYYTFEKGDPGQYIYRNEMIHNLGVKDERDEYINFLQSSGVELVKVFFNWAYFRKKASEGPFELYSDITSKLAYQKRICKLFLIAFFINVVAGISNLILEEKFNHYTGLVNIGLAVILLIPLLKVLRKQRNLKQQLTIFND</sequence>
<proteinExistence type="predicted"/>
<keyword evidence="3" id="KW-1185">Reference proteome</keyword>
<evidence type="ECO:0000256" key="1">
    <source>
        <dbReference type="SAM" id="Phobius"/>
    </source>
</evidence>